<evidence type="ECO:0000259" key="2">
    <source>
        <dbReference type="Pfam" id="PF13004"/>
    </source>
</evidence>
<dbReference type="Pfam" id="PF13004">
    <property type="entry name" value="BACON"/>
    <property type="match status" value="1"/>
</dbReference>
<protein>
    <recommendedName>
        <fullName evidence="2">BACON domain-containing protein</fullName>
    </recommendedName>
</protein>
<evidence type="ECO:0000256" key="1">
    <source>
        <dbReference type="SAM" id="MobiDB-lite"/>
    </source>
</evidence>
<accession>A0A5J4RS90</accession>
<evidence type="ECO:0000313" key="3">
    <source>
        <dbReference type="EMBL" id="KAA6336372.1"/>
    </source>
</evidence>
<reference evidence="3" key="1">
    <citation type="submission" date="2019-03" db="EMBL/GenBank/DDBJ databases">
        <title>Single cell metagenomics reveals metabolic interactions within the superorganism composed of flagellate Streblomastix strix and complex community of Bacteroidetes bacteria on its surface.</title>
        <authorList>
            <person name="Treitli S.C."/>
            <person name="Kolisko M."/>
            <person name="Husnik F."/>
            <person name="Keeling P."/>
            <person name="Hampl V."/>
        </authorList>
    </citation>
    <scope>NUCLEOTIDE SEQUENCE</scope>
    <source>
        <strain evidence="3">STM</strain>
    </source>
</reference>
<feature type="domain" description="BACON" evidence="2">
    <location>
        <begin position="59"/>
        <end position="108"/>
    </location>
</feature>
<dbReference type="InterPro" id="IPR013783">
    <property type="entry name" value="Ig-like_fold"/>
</dbReference>
<feature type="compositionally biased region" description="Gly residues" evidence="1">
    <location>
        <begin position="352"/>
        <end position="363"/>
    </location>
</feature>
<gene>
    <name evidence="3" type="ORF">EZS27_015471</name>
</gene>
<dbReference type="Gene3D" id="2.60.40.10">
    <property type="entry name" value="Immunoglobulins"/>
    <property type="match status" value="1"/>
</dbReference>
<feature type="region of interest" description="Disordered" evidence="1">
    <location>
        <begin position="350"/>
        <end position="369"/>
    </location>
</feature>
<comment type="caution">
    <text evidence="3">The sequence shown here is derived from an EMBL/GenBank/DDBJ whole genome shotgun (WGS) entry which is preliminary data.</text>
</comment>
<name>A0A5J4RS90_9ZZZZ</name>
<sequence>MFSSMILALGFFLTAACGKEDGLMTEDPDSLTIVEFHLDFTALGGKGTVVVEANKPVGASSNQDWVSSIGIEGNDITFDVGMNNTISDRTATITITAGEATESLKVIQGVAELEVSTSDINFTEQGGRRAIAVKTNLTEPYQVIIDDNWLSYEIKNDSLILIVESTPIGVIKRETKVHLTYFYGREKEITVKQINFTGTYKVQCTDHDNEGYFDREFTNISLKIDEKNDEIYILKGKFPRNEFSISCIYKDEKLIINAGQYVGEGGAPFSSSSYLFVVNRSIDGSVIIYSNKPEASYVAPLVIGEDNIVNFLFTDGNTWSSPVNGIAVKNTEKYLNHFFDMKLVLDPNPIPDGGGGEGGGDGGFMPYER</sequence>
<dbReference type="AlphaFoldDB" id="A0A5J4RS90"/>
<organism evidence="3">
    <name type="scientific">termite gut metagenome</name>
    <dbReference type="NCBI Taxonomy" id="433724"/>
    <lineage>
        <taxon>unclassified sequences</taxon>
        <taxon>metagenomes</taxon>
        <taxon>organismal metagenomes</taxon>
    </lineage>
</organism>
<dbReference type="CDD" id="cd14948">
    <property type="entry name" value="BACON"/>
    <property type="match status" value="1"/>
</dbReference>
<dbReference type="EMBL" id="SNRY01000800">
    <property type="protein sequence ID" value="KAA6336372.1"/>
    <property type="molecule type" value="Genomic_DNA"/>
</dbReference>
<dbReference type="InterPro" id="IPR024361">
    <property type="entry name" value="BACON"/>
</dbReference>
<proteinExistence type="predicted"/>